<reference evidence="3" key="1">
    <citation type="submission" date="2015-06" db="EMBL/GenBank/DDBJ databases">
        <authorList>
            <person name="Nguyen H."/>
        </authorList>
    </citation>
    <scope>NUCLEOTIDE SEQUENCE</scope>
    <source>
        <strain evidence="3">DAOM 180753</strain>
    </source>
</reference>
<dbReference type="Pfam" id="PF17107">
    <property type="entry name" value="SesA"/>
    <property type="match status" value="1"/>
</dbReference>
<dbReference type="PANTHER" id="PTHR46082">
    <property type="entry name" value="ATP/GTP-BINDING PROTEIN-RELATED"/>
    <property type="match status" value="1"/>
</dbReference>
<evidence type="ECO:0000313" key="3">
    <source>
        <dbReference type="EMBL" id="KAJ9482966.1"/>
    </source>
</evidence>
<dbReference type="InterPro" id="IPR031352">
    <property type="entry name" value="SesA"/>
</dbReference>
<protein>
    <recommendedName>
        <fullName evidence="2">NACHT-NTPase and P-loop NTPases N-terminal domain-containing protein</fullName>
    </recommendedName>
</protein>
<keyword evidence="1" id="KW-0812">Transmembrane</keyword>
<keyword evidence="4" id="KW-1185">Reference proteome</keyword>
<sequence>MEALAVVGLVSNIIGFVQTGSKLVKRIQDYNSNIAELPSAFKGVSLRLPLLIEIIDRTKTQAESGKFTVTTQEALQAVVEDCNRQIESLDNIFTKILPDTSDTSWKRKRKALSSVAKESKIEQISRILQGHVLILTYHQAMGVVTPVADKPVVDTVFFVPFTRDPNFVGRADVFDEIDRRFKSESRVSLAGIGGVGKSQIALEYSFRFRDLYPTSNVLWIHASTGARFTQGIDDIAGALCIPGWDDPNVDNAKLVSAHLSDAPTPWLLILDNVDDISMLDDTDPASPPPGAKQPRSLSKFLNCSHNGNVIITTRDKRIGMRLFENTNPIMIPPLDREEARFMLCSKLSQEQDWDNPTIGKILDMLGDLPLALKQTAAFINENDITIEEYLRLLRGGEKEARSLLGDRTRDSRRYFGAENSILHTWKLSFDIISKRSPRAANILFLMSSMDRQGIPAMLLHQVDESYSTFTQAIGVLKAFSLIEEEKDTSTYGMHRLVQVSVRMWLEVQGSERRWQEEALSVLSTCFPDGEYESWKVCSMLAPHVQAVTAYEWSTEAPKLQCARLKQRFARYCETRGFYLDAYRKYTMALETCQEILGSTSNDVRKCKSGLASVLRLQGLYGPAAAIYLEILTEREGALDADDADTISSMSDYALVLGHQGDFAASERINRKALEAREKSLGWTHPDTLTSANSLALTLDYQGKYDEAEKLSRQALEGRRTILGELHPRTLWSMRHLALVLGYQGKIAEAESLHILALQGRQEVLGDNHPDTLMSFTSLAWVLRHRQSYAEAENLDRKTLRRKQDILGREHNITLASTTSLADSLRCQGKLGEAASLYVEALDVYKRTLGWRHAHTLTTASEYGLTLQKQGRYDDAEVIFRQALEGKKLALGLRHPATQENLRALARNYELKGQSRRARALLLSMKFPWWEDVWPTQGTSKRRVFVLFVVLVTLAALYYLSKNRRSSLQA</sequence>
<dbReference type="SUPFAM" id="SSF52540">
    <property type="entry name" value="P-loop containing nucleoside triphosphate hydrolases"/>
    <property type="match status" value="1"/>
</dbReference>
<dbReference type="AlphaFoldDB" id="A0AAI9X3T4"/>
<dbReference type="Proteomes" id="UP001227192">
    <property type="component" value="Unassembled WGS sequence"/>
</dbReference>
<name>A0AAI9X3T4_PENTH</name>
<dbReference type="InterPro" id="IPR027417">
    <property type="entry name" value="P-loop_NTPase"/>
</dbReference>
<dbReference type="Gene3D" id="1.25.40.10">
    <property type="entry name" value="Tetratricopeptide repeat domain"/>
    <property type="match status" value="2"/>
</dbReference>
<comment type="caution">
    <text evidence="3">The sequence shown here is derived from an EMBL/GenBank/DDBJ whole genome shotgun (WGS) entry which is preliminary data.</text>
</comment>
<proteinExistence type="predicted"/>
<reference evidence="3" key="2">
    <citation type="journal article" date="2016" name="Fungal Biol.">
        <title>Ochratoxin A production by Penicillium thymicola.</title>
        <authorList>
            <person name="Nguyen H.D.T."/>
            <person name="McMullin D.R."/>
            <person name="Ponomareva E."/>
            <person name="Riley R."/>
            <person name="Pomraning K.R."/>
            <person name="Baker S.E."/>
            <person name="Seifert K.A."/>
        </authorList>
    </citation>
    <scope>NUCLEOTIDE SEQUENCE</scope>
    <source>
        <strain evidence="3">DAOM 180753</strain>
    </source>
</reference>
<feature type="transmembrane region" description="Helical" evidence="1">
    <location>
        <begin position="943"/>
        <end position="960"/>
    </location>
</feature>
<evidence type="ECO:0000259" key="2">
    <source>
        <dbReference type="Pfam" id="PF17107"/>
    </source>
</evidence>
<dbReference type="Pfam" id="PF13374">
    <property type="entry name" value="TPR_10"/>
    <property type="match status" value="1"/>
</dbReference>
<accession>A0AAI9X3T4</accession>
<dbReference type="PANTHER" id="PTHR46082:SF6">
    <property type="entry name" value="AAA+ ATPASE DOMAIN-CONTAINING PROTEIN-RELATED"/>
    <property type="match status" value="1"/>
</dbReference>
<keyword evidence="1" id="KW-1133">Transmembrane helix</keyword>
<dbReference type="InterPro" id="IPR053137">
    <property type="entry name" value="NLR-like"/>
</dbReference>
<organism evidence="3 4">
    <name type="scientific">Penicillium thymicola</name>
    <dbReference type="NCBI Taxonomy" id="293382"/>
    <lineage>
        <taxon>Eukaryota</taxon>
        <taxon>Fungi</taxon>
        <taxon>Dikarya</taxon>
        <taxon>Ascomycota</taxon>
        <taxon>Pezizomycotina</taxon>
        <taxon>Eurotiomycetes</taxon>
        <taxon>Eurotiomycetidae</taxon>
        <taxon>Eurotiales</taxon>
        <taxon>Aspergillaceae</taxon>
        <taxon>Penicillium</taxon>
    </lineage>
</organism>
<dbReference type="NCBIfam" id="NF040586">
    <property type="entry name" value="FxSxx_TPR"/>
    <property type="match status" value="1"/>
</dbReference>
<gene>
    <name evidence="3" type="ORF">VN97_g10455</name>
</gene>
<dbReference type="Pfam" id="PF13424">
    <property type="entry name" value="TPR_12"/>
    <property type="match status" value="3"/>
</dbReference>
<dbReference type="Gene3D" id="3.40.50.300">
    <property type="entry name" value="P-loop containing nucleotide triphosphate hydrolases"/>
    <property type="match status" value="1"/>
</dbReference>
<dbReference type="EMBL" id="LACB01000485">
    <property type="protein sequence ID" value="KAJ9482966.1"/>
    <property type="molecule type" value="Genomic_DNA"/>
</dbReference>
<dbReference type="InterPro" id="IPR011990">
    <property type="entry name" value="TPR-like_helical_dom_sf"/>
</dbReference>
<dbReference type="SUPFAM" id="SSF48452">
    <property type="entry name" value="TPR-like"/>
    <property type="match status" value="3"/>
</dbReference>
<keyword evidence="1" id="KW-0472">Membrane</keyword>
<evidence type="ECO:0000313" key="4">
    <source>
        <dbReference type="Proteomes" id="UP001227192"/>
    </source>
</evidence>
<evidence type="ECO:0000256" key="1">
    <source>
        <dbReference type="SAM" id="Phobius"/>
    </source>
</evidence>
<feature type="domain" description="NACHT-NTPase and P-loop NTPases N-terminal" evidence="2">
    <location>
        <begin position="10"/>
        <end position="130"/>
    </location>
</feature>